<protein>
    <submittedName>
        <fullName evidence="4">Uncharacterized protein</fullName>
    </submittedName>
</protein>
<evidence type="ECO:0000256" key="2">
    <source>
        <dbReference type="SAM" id="Phobius"/>
    </source>
</evidence>
<keyword evidence="5" id="KW-1185">Reference proteome</keyword>
<feature type="compositionally biased region" description="Gly residues" evidence="1">
    <location>
        <begin position="330"/>
        <end position="348"/>
    </location>
</feature>
<evidence type="ECO:0000313" key="5">
    <source>
        <dbReference type="Proteomes" id="UP001239445"/>
    </source>
</evidence>
<name>A0AAJ0FAW0_9PEZI</name>
<dbReference type="AlphaFoldDB" id="A0AAJ0FAW0"/>
<gene>
    <name evidence="4" type="ORF">QBC47DRAFT_402974</name>
</gene>
<feature type="transmembrane region" description="Helical" evidence="2">
    <location>
        <begin position="251"/>
        <end position="270"/>
    </location>
</feature>
<feature type="region of interest" description="Disordered" evidence="1">
    <location>
        <begin position="461"/>
        <end position="520"/>
    </location>
</feature>
<proteinExistence type="predicted"/>
<evidence type="ECO:0000256" key="1">
    <source>
        <dbReference type="SAM" id="MobiDB-lite"/>
    </source>
</evidence>
<feature type="chain" id="PRO_5042596678" evidence="3">
    <location>
        <begin position="21"/>
        <end position="617"/>
    </location>
</feature>
<keyword evidence="2" id="KW-1133">Transmembrane helix</keyword>
<keyword evidence="2" id="KW-0812">Transmembrane</keyword>
<dbReference type="Proteomes" id="UP001239445">
    <property type="component" value="Unassembled WGS sequence"/>
</dbReference>
<accession>A0AAJ0FAW0</accession>
<feature type="region of interest" description="Disordered" evidence="1">
    <location>
        <begin position="279"/>
        <end position="304"/>
    </location>
</feature>
<dbReference type="EMBL" id="MU839835">
    <property type="protein sequence ID" value="KAK1754560.1"/>
    <property type="molecule type" value="Genomic_DNA"/>
</dbReference>
<sequence>MRSIWSCSSCALLLLGAVLGRSVVEASHAGPERRRDVVHRVAKAQITPGPEVLLRKDGSSSSTCAADLSLCPDSLGGGCCPSRYECATDSCYATTTGATTACGKAGWFACPAEDSGGCCPVGYICGPNDCTPPAGVSNTITSCPSNYYLCPASVSFGCCLSGMGCALNACYSTSPVTSTVIQIATTTSGGSVFVTTQTAVTVAIPSPPSGLPTDVAGIAPKFIPSSVPKSPASAVPSGGGGGLTSAQVGGIVGGVVVLLIAVVVAAFLIIRRLNRVAEAVESSTKQPYSTSELPGGGPAAAGGSQMRQTYGYIDEHSSVDPLMAITPGHQTGGSGANTPPTGGGGGRARSGSKDTFTPSRSELSPDPRHPSMDSGRGGGGYFDIPPRVQNMPGGRQGMTAAGFRSSVDSHSTQGGGGYPGYSYHHARNQSNASELSDGSEHLGQHTPLVQELDSNGVWVELPTSTEGRDGPGTPGRSRAGSGVSMGLGSPRLLAGGRRRSESGGGGQPDPGVTGGGFGPLDVVNESAEIMHGYYGPRDRQVGQTAAGLGEIGWDVSSPVAVPGRFEQVGQGEGEGEVPPGGPSERGAEQGQAQGGGQQPGQGHTNQKQSGQGQTGPG</sequence>
<evidence type="ECO:0000256" key="3">
    <source>
        <dbReference type="SAM" id="SignalP"/>
    </source>
</evidence>
<evidence type="ECO:0000313" key="4">
    <source>
        <dbReference type="EMBL" id="KAK1754560.1"/>
    </source>
</evidence>
<reference evidence="4" key="1">
    <citation type="submission" date="2023-06" db="EMBL/GenBank/DDBJ databases">
        <title>Genome-scale phylogeny and comparative genomics of the fungal order Sordariales.</title>
        <authorList>
            <consortium name="Lawrence Berkeley National Laboratory"/>
            <person name="Hensen N."/>
            <person name="Bonometti L."/>
            <person name="Westerberg I."/>
            <person name="Brannstrom I.O."/>
            <person name="Guillou S."/>
            <person name="Cros-Aarteil S."/>
            <person name="Calhoun S."/>
            <person name="Haridas S."/>
            <person name="Kuo A."/>
            <person name="Mondo S."/>
            <person name="Pangilinan J."/>
            <person name="Riley R."/>
            <person name="Labutti K."/>
            <person name="Andreopoulos B."/>
            <person name="Lipzen A."/>
            <person name="Chen C."/>
            <person name="Yanf M."/>
            <person name="Daum C."/>
            <person name="Ng V."/>
            <person name="Clum A."/>
            <person name="Steindorff A."/>
            <person name="Ohm R."/>
            <person name="Martin F."/>
            <person name="Silar P."/>
            <person name="Natvig D."/>
            <person name="Lalanne C."/>
            <person name="Gautier V."/>
            <person name="Ament-Velasquez S.L."/>
            <person name="Kruys A."/>
            <person name="Hutchinson M.I."/>
            <person name="Powell A.J."/>
            <person name="Barry K."/>
            <person name="Miller A.N."/>
            <person name="Grigoriev I.V."/>
            <person name="Debuchy R."/>
            <person name="Gladieux P."/>
            <person name="Thoren M.H."/>
            <person name="Johannesson H."/>
        </authorList>
    </citation>
    <scope>NUCLEOTIDE SEQUENCE</scope>
    <source>
        <strain evidence="4">PSN4</strain>
    </source>
</reference>
<feature type="signal peptide" evidence="3">
    <location>
        <begin position="1"/>
        <end position="20"/>
    </location>
</feature>
<keyword evidence="3" id="KW-0732">Signal</keyword>
<feature type="region of interest" description="Disordered" evidence="1">
    <location>
        <begin position="322"/>
        <end position="425"/>
    </location>
</feature>
<keyword evidence="2" id="KW-0472">Membrane</keyword>
<feature type="compositionally biased region" description="Polar residues" evidence="1">
    <location>
        <begin position="281"/>
        <end position="292"/>
    </location>
</feature>
<organism evidence="4 5">
    <name type="scientific">Echria macrotheca</name>
    <dbReference type="NCBI Taxonomy" id="438768"/>
    <lineage>
        <taxon>Eukaryota</taxon>
        <taxon>Fungi</taxon>
        <taxon>Dikarya</taxon>
        <taxon>Ascomycota</taxon>
        <taxon>Pezizomycotina</taxon>
        <taxon>Sordariomycetes</taxon>
        <taxon>Sordariomycetidae</taxon>
        <taxon>Sordariales</taxon>
        <taxon>Schizotheciaceae</taxon>
        <taxon>Echria</taxon>
    </lineage>
</organism>
<comment type="caution">
    <text evidence="4">The sequence shown here is derived from an EMBL/GenBank/DDBJ whole genome shotgun (WGS) entry which is preliminary data.</text>
</comment>
<feature type="compositionally biased region" description="Gly residues" evidence="1">
    <location>
        <begin position="502"/>
        <end position="518"/>
    </location>
</feature>
<feature type="compositionally biased region" description="Polar residues" evidence="1">
    <location>
        <begin position="353"/>
        <end position="362"/>
    </location>
</feature>
<feature type="region of interest" description="Disordered" evidence="1">
    <location>
        <begin position="554"/>
        <end position="617"/>
    </location>
</feature>